<name>H1DIA9_9BACT</name>
<keyword evidence="3" id="KW-1185">Reference proteome</keyword>
<evidence type="ECO:0000256" key="1">
    <source>
        <dbReference type="SAM" id="Phobius"/>
    </source>
</evidence>
<evidence type="ECO:0000313" key="2">
    <source>
        <dbReference type="EMBL" id="EHP46521.1"/>
    </source>
</evidence>
<dbReference type="GeneID" id="98069689"/>
<dbReference type="EMBL" id="ADMC01000025">
    <property type="protein sequence ID" value="EHP46521.1"/>
    <property type="molecule type" value="Genomic_DNA"/>
</dbReference>
<dbReference type="AlphaFoldDB" id="H1DIA9"/>
<dbReference type="eggNOG" id="COG2849">
    <property type="taxonomic scope" value="Bacteria"/>
</dbReference>
<proteinExistence type="predicted"/>
<protein>
    <recommendedName>
        <fullName evidence="4">MORN repeat variant</fullName>
    </recommendedName>
</protein>
<evidence type="ECO:0000313" key="3">
    <source>
        <dbReference type="Proteomes" id="UP000004892"/>
    </source>
</evidence>
<gene>
    <name evidence="2" type="ORF">HMPREF9449_02138</name>
</gene>
<dbReference type="InterPro" id="IPR021787">
    <property type="entry name" value="DUF3352"/>
</dbReference>
<keyword evidence="1" id="KW-1133">Transmembrane helix</keyword>
<dbReference type="STRING" id="742817.HMPREF9449_02138"/>
<sequence>MKKRLFLYFFCLCIVLLAIWYGIFRPSGRYSIDMAIPSDAIVTIRTPSFQEIYNNLSPNTIWKSLKKYPSFKEYHQNIERIDSLGKTHSNLRKLILDRPFAISVHLTPTTTCDLLYVCDLQKLNMIQNFEALLPGLLKDYGIQIIPQENHIQHLLYGQNIFYYSFKDNLLIGSFNEALVQKALKSCEQHKGEKKKKHPDDISVNINHKELDKWLSTLVIFDSSFTGPSFLDSTSLDFQLKKEEISLSGTTHFLKANSLWPEILQHTTGNASEIKRIIPDNTAAYFSFCFPSFRDLKDSLTYHSRQHYPETYQLYETSLQKLNKYLKIDLLDLFTSWIGSEITLVKPAYDSEQQLQTVVLAVQCKDKNLAKDQLDYLGEQIRIRTPVKFKTINYNGYEINYLSLKGFFRLFAGGLFDRLEKPYYTIIDNYVLFSNSPTALTQIIKKYILGQTLENNEKYKQLISQLNNHSNLYAYLNAANVYRYLYLSLPEQSKPSLLQNKGAVLSFENLALEFVQENGHLKTNIIATHDANAPEEFEIQELNEAFENLADEVESGRYHPVLPDSIVVSTLTDFTYETADLTMKGRLLDGEPNGFWNFYDKQAAFIGQFPYKNGKPDGTARLFYTNQKIRAEITYENGEIRTFREFFPDGTPRTELEYRKGKRQGEAKFYYSTGHLLCEGKYKKGKRTGNWQYYKVTGEIEKKIKF</sequence>
<comment type="caution">
    <text evidence="2">The sequence shown here is derived from an EMBL/GenBank/DDBJ whole genome shotgun (WGS) entry which is preliminary data.</text>
</comment>
<dbReference type="Gene3D" id="2.20.110.10">
    <property type="entry name" value="Histone H3 K4-specific methyltransferase SET7/9 N-terminal domain"/>
    <property type="match status" value="2"/>
</dbReference>
<dbReference type="SUPFAM" id="SSF82185">
    <property type="entry name" value="Histone H3 K4-specific methyltransferase SET7/9 N-terminal domain"/>
    <property type="match status" value="1"/>
</dbReference>
<evidence type="ECO:0008006" key="4">
    <source>
        <dbReference type="Google" id="ProtNLM"/>
    </source>
</evidence>
<dbReference type="Pfam" id="PF07661">
    <property type="entry name" value="MORN_2"/>
    <property type="match status" value="2"/>
</dbReference>
<accession>H1DIA9</accession>
<dbReference type="PATRIC" id="fig|742817.3.peg.2287"/>
<keyword evidence="1" id="KW-0812">Transmembrane</keyword>
<dbReference type="InterPro" id="IPR011652">
    <property type="entry name" value="MORN_2"/>
</dbReference>
<reference evidence="2 3" key="1">
    <citation type="submission" date="2012-01" db="EMBL/GenBank/DDBJ databases">
        <title>The Genome Sequence of Odoribacter laneus YIT 12061.</title>
        <authorList>
            <consortium name="The Broad Institute Genome Sequencing Platform"/>
            <person name="Earl A."/>
            <person name="Ward D."/>
            <person name="Feldgarden M."/>
            <person name="Gevers D."/>
            <person name="Morotomi M."/>
            <person name="Young S.K."/>
            <person name="Zeng Q."/>
            <person name="Gargeya S."/>
            <person name="Fitzgerald M."/>
            <person name="Haas B."/>
            <person name="Abouelleil A."/>
            <person name="Alvarado L."/>
            <person name="Arachchi H.M."/>
            <person name="Berlin A."/>
            <person name="Chapman S.B."/>
            <person name="Gearin G."/>
            <person name="Goldberg J."/>
            <person name="Griggs A."/>
            <person name="Gujja S."/>
            <person name="Hansen M."/>
            <person name="Heiman D."/>
            <person name="Howarth C."/>
            <person name="Larimer J."/>
            <person name="Lui A."/>
            <person name="MacDonald P.J.P."/>
            <person name="McCowen C."/>
            <person name="Montmayeur A."/>
            <person name="Murphy C."/>
            <person name="Neiman D."/>
            <person name="Pearson M."/>
            <person name="Priest M."/>
            <person name="Roberts A."/>
            <person name="Saif S."/>
            <person name="Shea T."/>
            <person name="Sisk P."/>
            <person name="Stolte C."/>
            <person name="Sykes S."/>
            <person name="Wortman J."/>
            <person name="Nusbaum C."/>
            <person name="Birren B."/>
        </authorList>
    </citation>
    <scope>NUCLEOTIDE SEQUENCE [LARGE SCALE GENOMIC DNA]</scope>
    <source>
        <strain evidence="2 3">YIT 12061</strain>
    </source>
</reference>
<organism evidence="2 3">
    <name type="scientific">Odoribacter laneus YIT 12061</name>
    <dbReference type="NCBI Taxonomy" id="742817"/>
    <lineage>
        <taxon>Bacteria</taxon>
        <taxon>Pseudomonadati</taxon>
        <taxon>Bacteroidota</taxon>
        <taxon>Bacteroidia</taxon>
        <taxon>Bacteroidales</taxon>
        <taxon>Odoribacteraceae</taxon>
        <taxon>Odoribacter</taxon>
    </lineage>
</organism>
<feature type="transmembrane region" description="Helical" evidence="1">
    <location>
        <begin position="5"/>
        <end position="24"/>
    </location>
</feature>
<dbReference type="RefSeq" id="WP_009137285.1">
    <property type="nucleotide sequence ID" value="NZ_JH594596.1"/>
</dbReference>
<dbReference type="Proteomes" id="UP000004892">
    <property type="component" value="Unassembled WGS sequence"/>
</dbReference>
<dbReference type="Pfam" id="PF11832">
    <property type="entry name" value="DUF3352"/>
    <property type="match status" value="1"/>
</dbReference>
<dbReference type="HOGENOM" id="CLU_419090_0_0_10"/>
<keyword evidence="1" id="KW-0472">Membrane</keyword>